<sequence>MIALIKPLCKHTLFNDFITIALVVFIALPPAQVKAEISGNFGQGAIKIGPASDICDGLTVGSIRWNSVDKVHEFCNETNWTRVVPDCSAWPDDFSFPPVTNAPASATQASSIEEITGISCSSADVSVTGDGSPSFRVCSDSSCNAVVQDWTSTTSPVANNQYLQLRLTSSGNSLGIYAATVTVGGQSRNWSVTTQELGTFKYTFGVPADSAIGGITGADTLCASAASAAGLGGTYMAWLATDETDDPDSRFTTKAVIPYRGTDGALVANNWTDLTDGTVSVHPGRKSAAGDWIASGAVISNVSPGGAAINSGIDNCAGWTTNGSGYSGRFGTTGSTNTGWTSNSTMGCSGYRVMVCIQQ</sequence>
<dbReference type="EMBL" id="CP066681">
    <property type="protein sequence ID" value="QQG37114.1"/>
    <property type="molecule type" value="Genomic_DNA"/>
</dbReference>
<evidence type="ECO:0008006" key="3">
    <source>
        <dbReference type="Google" id="ProtNLM"/>
    </source>
</evidence>
<dbReference type="AlphaFoldDB" id="A0A7T5UHB2"/>
<evidence type="ECO:0000313" key="2">
    <source>
        <dbReference type="Proteomes" id="UP000595362"/>
    </source>
</evidence>
<reference evidence="1 2" key="1">
    <citation type="submission" date="2020-07" db="EMBL/GenBank/DDBJ databases">
        <title>Huge and variable diversity of episymbiotic CPR bacteria and DPANN archaea in groundwater ecosystems.</title>
        <authorList>
            <person name="He C.Y."/>
            <person name="Keren R."/>
            <person name="Whittaker M."/>
            <person name="Farag I.F."/>
            <person name="Doudna J."/>
            <person name="Cate J.H.D."/>
            <person name="Banfield J.F."/>
        </authorList>
    </citation>
    <scope>NUCLEOTIDE SEQUENCE [LARGE SCALE GENOMIC DNA]</scope>
    <source>
        <strain evidence="1">NC_groundwater_70_Ag_B-0.1um_54_66</strain>
    </source>
</reference>
<name>A0A7T5UHB2_9BACT</name>
<dbReference type="InterPro" id="IPR016186">
    <property type="entry name" value="C-type_lectin-like/link_sf"/>
</dbReference>
<organism evidence="1 2">
    <name type="scientific">Micavibrio aeruginosavorus</name>
    <dbReference type="NCBI Taxonomy" id="349221"/>
    <lineage>
        <taxon>Bacteria</taxon>
        <taxon>Pseudomonadati</taxon>
        <taxon>Bdellovibrionota</taxon>
        <taxon>Bdellovibrionia</taxon>
        <taxon>Bdellovibrionales</taxon>
        <taxon>Pseudobdellovibrionaceae</taxon>
        <taxon>Micavibrio</taxon>
    </lineage>
</organism>
<proteinExistence type="predicted"/>
<dbReference type="Gene3D" id="3.10.100.10">
    <property type="entry name" value="Mannose-Binding Protein A, subunit A"/>
    <property type="match status" value="1"/>
</dbReference>
<dbReference type="SUPFAM" id="SSF56436">
    <property type="entry name" value="C-type lectin-like"/>
    <property type="match status" value="1"/>
</dbReference>
<evidence type="ECO:0000313" key="1">
    <source>
        <dbReference type="EMBL" id="QQG37114.1"/>
    </source>
</evidence>
<dbReference type="InterPro" id="IPR016187">
    <property type="entry name" value="CTDL_fold"/>
</dbReference>
<dbReference type="Proteomes" id="UP000595362">
    <property type="component" value="Chromosome"/>
</dbReference>
<gene>
    <name evidence="1" type="ORF">HYS17_04955</name>
</gene>
<accession>A0A7T5UHB2</accession>
<protein>
    <recommendedName>
        <fullName evidence="3">DUF1554 domain-containing protein</fullName>
    </recommendedName>
</protein>